<evidence type="ECO:0000313" key="3">
    <source>
        <dbReference type="Proteomes" id="UP000178059"/>
    </source>
</evidence>
<dbReference type="InterPro" id="IPR000086">
    <property type="entry name" value="NUDIX_hydrolase_dom"/>
</dbReference>
<dbReference type="STRING" id="1801743.A2824_00100"/>
<comment type="caution">
    <text evidence="2">The sequence shown here is derived from an EMBL/GenBank/DDBJ whole genome shotgun (WGS) entry which is preliminary data.</text>
</comment>
<organism evidence="2 3">
    <name type="scientific">Candidatus Nomurabacteria bacterium RIFCSPHIGHO2_01_FULL_42_16</name>
    <dbReference type="NCBI Taxonomy" id="1801743"/>
    <lineage>
        <taxon>Bacteria</taxon>
        <taxon>Candidatus Nomuraibacteriota</taxon>
    </lineage>
</organism>
<evidence type="ECO:0000313" key="2">
    <source>
        <dbReference type="EMBL" id="OGI70438.1"/>
    </source>
</evidence>
<proteinExistence type="predicted"/>
<dbReference type="Gene3D" id="3.90.79.10">
    <property type="entry name" value="Nucleoside Triphosphate Pyrophosphohydrolase"/>
    <property type="match status" value="1"/>
</dbReference>
<gene>
    <name evidence="2" type="ORF">A2824_00100</name>
</gene>
<dbReference type="SUPFAM" id="SSF55811">
    <property type="entry name" value="Nudix"/>
    <property type="match status" value="1"/>
</dbReference>
<protein>
    <recommendedName>
        <fullName evidence="1">Nudix hydrolase domain-containing protein</fullName>
    </recommendedName>
</protein>
<sequence length="159" mass="18190">MEIKEKELHRIATTTIIYRDDGKYLITRRSLEKKAFPGKWTVPGGGLSIDDYIAMPPTTAAGQWYNALESCIRREIKEEVGLEIGKPEYLLDLTFIRPDQVPVLVLSYHARYLSGEVKHDEDTIDSTWVTAEEAKAFDLIEGIVEEIEMVDQLLKKSFK</sequence>
<reference evidence="2 3" key="1">
    <citation type="journal article" date="2016" name="Nat. Commun.">
        <title>Thousands of microbial genomes shed light on interconnected biogeochemical processes in an aquifer system.</title>
        <authorList>
            <person name="Anantharaman K."/>
            <person name="Brown C.T."/>
            <person name="Hug L.A."/>
            <person name="Sharon I."/>
            <person name="Castelle C.J."/>
            <person name="Probst A.J."/>
            <person name="Thomas B.C."/>
            <person name="Singh A."/>
            <person name="Wilkins M.J."/>
            <person name="Karaoz U."/>
            <person name="Brodie E.L."/>
            <person name="Williams K.H."/>
            <person name="Hubbard S.S."/>
            <person name="Banfield J.F."/>
        </authorList>
    </citation>
    <scope>NUCLEOTIDE SEQUENCE [LARGE SCALE GENOMIC DNA]</scope>
</reference>
<accession>A0A1F6VLF2</accession>
<dbReference type="InterPro" id="IPR015797">
    <property type="entry name" value="NUDIX_hydrolase-like_dom_sf"/>
</dbReference>
<dbReference type="Pfam" id="PF00293">
    <property type="entry name" value="NUDIX"/>
    <property type="match status" value="1"/>
</dbReference>
<dbReference type="PROSITE" id="PS51462">
    <property type="entry name" value="NUDIX"/>
    <property type="match status" value="1"/>
</dbReference>
<feature type="domain" description="Nudix hydrolase" evidence="1">
    <location>
        <begin position="8"/>
        <end position="151"/>
    </location>
</feature>
<evidence type="ECO:0000259" key="1">
    <source>
        <dbReference type="PROSITE" id="PS51462"/>
    </source>
</evidence>
<dbReference type="AlphaFoldDB" id="A0A1F6VLF2"/>
<name>A0A1F6VLF2_9BACT</name>
<dbReference type="EMBL" id="MFTT01000007">
    <property type="protein sequence ID" value="OGI70438.1"/>
    <property type="molecule type" value="Genomic_DNA"/>
</dbReference>
<dbReference type="Proteomes" id="UP000178059">
    <property type="component" value="Unassembled WGS sequence"/>
</dbReference>